<sequence length="506" mass="55321">MWPIWIVALSLIHYGYTQTVPGVCPPVVNSITDCSTAKFSSNCRGGDSNCEEGLKCCPTECGSQNCRKPLLIQRPGCPVEDFLCIRYLQLCKSDQDCQLCCYNPSCGTSCKEKVEKILSPDVKPFSDCPLVKCSDPCPSGFEVDKNRCQTCQCLPEQITRCNVGKPLKNVFCGRNQPPCPPGHYCEISPFMDTNGICCKGLRRRRRSINSAGKDCPLVKCSDPCPSGFEVDKNGCQTCQCLPEQITRCNVGKPLKNVFCGRNQPPCPPGHHCEISPFMDTNGICCKGLRRRRRGINSAGKGCNVGKPLKNVFCGRNQPPCPPGHHCEISPFMDTNGICCKGLRRRRRGINSAGKDCPPVKCLDQCPSGFEVDENGCQTCQCLIELITRCNVGKPLKNVFCGRNQPPCPPGHHCEISPFMETNGICCKGLRRRRRGINSAGKELTACLNCCGAPPCCSTCLRCDVGKPLNNVFCSRNQPYCPARYHCKTSPLVGTNGICCKGKGIVS</sequence>
<protein>
    <submittedName>
        <fullName evidence="6">Uncharacterized protein</fullName>
    </submittedName>
</protein>
<dbReference type="InterPro" id="IPR011061">
    <property type="entry name" value="Hirudin/antistatin"/>
</dbReference>
<dbReference type="Proteomes" id="UP000507470">
    <property type="component" value="Unassembled WGS sequence"/>
</dbReference>
<feature type="chain" id="PRO_5027048961" evidence="3">
    <location>
        <begin position="18"/>
        <end position="506"/>
    </location>
</feature>
<dbReference type="GO" id="GO:0004867">
    <property type="term" value="F:serine-type endopeptidase inhibitor activity"/>
    <property type="evidence" value="ECO:0007669"/>
    <property type="project" value="UniProtKB-KW"/>
</dbReference>
<dbReference type="AlphaFoldDB" id="A0A6J8AEX1"/>
<dbReference type="EMBL" id="CACVKT020001342">
    <property type="protein sequence ID" value="CAC5366740.1"/>
    <property type="molecule type" value="Genomic_DNA"/>
</dbReference>
<dbReference type="InterPro" id="IPR006150">
    <property type="entry name" value="Cys_repeat_1"/>
</dbReference>
<reference evidence="6 7" key="1">
    <citation type="submission" date="2020-06" db="EMBL/GenBank/DDBJ databases">
        <authorList>
            <person name="Li R."/>
            <person name="Bekaert M."/>
        </authorList>
    </citation>
    <scope>NUCLEOTIDE SEQUENCE [LARGE SCALE GENOMIC DNA]</scope>
    <source>
        <strain evidence="7">wild</strain>
    </source>
</reference>
<dbReference type="Gene3D" id="2.10.22.10">
    <property type="entry name" value="Antistasin, domain 1"/>
    <property type="match status" value="3"/>
</dbReference>
<feature type="domain" description="Antistasin-like" evidence="4">
    <location>
        <begin position="128"/>
        <end position="153"/>
    </location>
</feature>
<evidence type="ECO:0000256" key="2">
    <source>
        <dbReference type="ARBA" id="ARBA00022900"/>
    </source>
</evidence>
<feature type="domain" description="Antistasin-like" evidence="4">
    <location>
        <begin position="356"/>
        <end position="381"/>
    </location>
</feature>
<feature type="domain" description="Antistasin-like" evidence="4">
    <location>
        <begin position="215"/>
        <end position="240"/>
    </location>
</feature>
<evidence type="ECO:0000256" key="1">
    <source>
        <dbReference type="ARBA" id="ARBA00022690"/>
    </source>
</evidence>
<dbReference type="SMART" id="SM00289">
    <property type="entry name" value="WR1"/>
    <property type="match status" value="7"/>
</dbReference>
<dbReference type="InterPro" id="IPR028150">
    <property type="entry name" value="Lustrin_cystein"/>
</dbReference>
<proteinExistence type="predicted"/>
<feature type="signal peptide" evidence="3">
    <location>
        <begin position="1"/>
        <end position="17"/>
    </location>
</feature>
<accession>A0A6J8AEX1</accession>
<dbReference type="PROSITE" id="PS51252">
    <property type="entry name" value="ANTISTASIN"/>
    <property type="match status" value="3"/>
</dbReference>
<evidence type="ECO:0000313" key="7">
    <source>
        <dbReference type="Proteomes" id="UP000507470"/>
    </source>
</evidence>
<organism evidence="6 7">
    <name type="scientific">Mytilus coruscus</name>
    <name type="common">Sea mussel</name>
    <dbReference type="NCBI Taxonomy" id="42192"/>
    <lineage>
        <taxon>Eukaryota</taxon>
        <taxon>Metazoa</taxon>
        <taxon>Spiralia</taxon>
        <taxon>Lophotrochozoa</taxon>
        <taxon>Mollusca</taxon>
        <taxon>Bivalvia</taxon>
        <taxon>Autobranchia</taxon>
        <taxon>Pteriomorphia</taxon>
        <taxon>Mytilida</taxon>
        <taxon>Mytiloidea</taxon>
        <taxon>Mytilidae</taxon>
        <taxon>Mytilinae</taxon>
        <taxon>Mytilus</taxon>
    </lineage>
</organism>
<keyword evidence="2" id="KW-0722">Serine protease inhibitor</keyword>
<evidence type="ECO:0000256" key="3">
    <source>
        <dbReference type="SAM" id="SignalP"/>
    </source>
</evidence>
<dbReference type="OrthoDB" id="406800at2759"/>
<keyword evidence="3" id="KW-0732">Signal</keyword>
<gene>
    <name evidence="6" type="ORF">MCOR_6911</name>
</gene>
<evidence type="ECO:0000259" key="5">
    <source>
        <dbReference type="PROSITE" id="PS51390"/>
    </source>
</evidence>
<keyword evidence="7" id="KW-1185">Reference proteome</keyword>
<name>A0A6J8AEX1_MYTCO</name>
<evidence type="ECO:0000313" key="6">
    <source>
        <dbReference type="EMBL" id="CAC5366740.1"/>
    </source>
</evidence>
<feature type="domain" description="WAP" evidence="5">
    <location>
        <begin position="17"/>
        <end position="70"/>
    </location>
</feature>
<dbReference type="Pfam" id="PF02822">
    <property type="entry name" value="Antistasin"/>
    <property type="match status" value="3"/>
</dbReference>
<dbReference type="PROSITE" id="PS51390">
    <property type="entry name" value="WAP"/>
    <property type="match status" value="1"/>
</dbReference>
<dbReference type="GO" id="GO:0005576">
    <property type="term" value="C:extracellular region"/>
    <property type="evidence" value="ECO:0007669"/>
    <property type="project" value="InterPro"/>
</dbReference>
<dbReference type="InterPro" id="IPR004094">
    <property type="entry name" value="Antistasin-like"/>
</dbReference>
<keyword evidence="1" id="KW-0646">Protease inhibitor</keyword>
<evidence type="ECO:0000259" key="4">
    <source>
        <dbReference type="PROSITE" id="PS51252"/>
    </source>
</evidence>
<dbReference type="InterPro" id="IPR008197">
    <property type="entry name" value="WAP_dom"/>
</dbReference>
<dbReference type="SUPFAM" id="SSF57262">
    <property type="entry name" value="Leech antihemostatic proteins"/>
    <property type="match status" value="2"/>
</dbReference>
<dbReference type="Pfam" id="PF14625">
    <property type="entry name" value="Lustrin_cystein"/>
    <property type="match status" value="4"/>
</dbReference>